<evidence type="ECO:0000256" key="9">
    <source>
        <dbReference type="ARBA" id="ARBA00023065"/>
    </source>
</evidence>
<dbReference type="Gene3D" id="1.10.287.70">
    <property type="match status" value="1"/>
</dbReference>
<evidence type="ECO:0000256" key="3">
    <source>
        <dbReference type="ARBA" id="ARBA00022538"/>
    </source>
</evidence>
<evidence type="ECO:0000256" key="10">
    <source>
        <dbReference type="ARBA" id="ARBA00023136"/>
    </source>
</evidence>
<gene>
    <name evidence="14" type="ORF">A3196_07700</name>
</gene>
<protein>
    <recommendedName>
        <fullName evidence="13">Ion transport domain-containing protein</fullName>
    </recommendedName>
</protein>
<comment type="subcellular location">
    <subcellularLocation>
        <location evidence="1">Membrane</location>
        <topology evidence="1">Multi-pass membrane protein</topology>
    </subcellularLocation>
</comment>
<dbReference type="GO" id="GO:0001508">
    <property type="term" value="P:action potential"/>
    <property type="evidence" value="ECO:0007669"/>
    <property type="project" value="TreeGrafter"/>
</dbReference>
<dbReference type="RefSeq" id="WP_069024342.1">
    <property type="nucleotide sequence ID" value="NZ_LVJZ01000003.1"/>
</dbReference>
<keyword evidence="2" id="KW-0813">Transport</keyword>
<evidence type="ECO:0000313" key="14">
    <source>
        <dbReference type="EMBL" id="ODB96650.1"/>
    </source>
</evidence>
<dbReference type="Gene3D" id="1.20.120.350">
    <property type="entry name" value="Voltage-gated potassium channels. Chain C"/>
    <property type="match status" value="1"/>
</dbReference>
<evidence type="ECO:0000256" key="11">
    <source>
        <dbReference type="ARBA" id="ARBA00023303"/>
    </source>
</evidence>
<dbReference type="PRINTS" id="PR00169">
    <property type="entry name" value="KCHANNEL"/>
</dbReference>
<name>A0A1E2UPG3_9GAMM</name>
<keyword evidence="3" id="KW-0633">Potassium transport</keyword>
<dbReference type="InterPro" id="IPR005821">
    <property type="entry name" value="Ion_trans_dom"/>
</dbReference>
<dbReference type="Proteomes" id="UP000094849">
    <property type="component" value="Unassembled WGS sequence"/>
</dbReference>
<dbReference type="STRING" id="1818881.A3196_07700"/>
<keyword evidence="5" id="KW-0631">Potassium channel</keyword>
<keyword evidence="11" id="KW-0407">Ion channel</keyword>
<reference evidence="14 15" key="1">
    <citation type="submission" date="2016-03" db="EMBL/GenBank/DDBJ databases">
        <title>Chemosynthetic sulphur-oxidizing symbionts of marine invertebrate animals are capable of nitrogen fixation.</title>
        <authorList>
            <person name="Petersen J.M."/>
            <person name="Kemper A."/>
            <person name="Gruber-Vodicka H."/>
            <person name="Cardini U."/>
            <person name="Geest Mvander."/>
            <person name="Kleiner M."/>
            <person name="Bulgheresi S."/>
            <person name="Fussmann M."/>
            <person name="Herbold C."/>
            <person name="Seah B.K.B."/>
            <person name="Antony C.Paul."/>
            <person name="Liu D."/>
            <person name="Belitz A."/>
            <person name="Weber M."/>
        </authorList>
    </citation>
    <scope>NUCLEOTIDE SEQUENCE [LARGE SCALE GENOMIC DNA]</scope>
    <source>
        <strain evidence="14">G_D</strain>
    </source>
</reference>
<evidence type="ECO:0000256" key="2">
    <source>
        <dbReference type="ARBA" id="ARBA00022448"/>
    </source>
</evidence>
<evidence type="ECO:0000313" key="15">
    <source>
        <dbReference type="Proteomes" id="UP000094849"/>
    </source>
</evidence>
<dbReference type="PANTHER" id="PTHR11537">
    <property type="entry name" value="VOLTAGE-GATED POTASSIUM CHANNEL"/>
    <property type="match status" value="1"/>
</dbReference>
<dbReference type="InterPro" id="IPR028325">
    <property type="entry name" value="VG_K_chnl"/>
</dbReference>
<dbReference type="GO" id="GO:0005249">
    <property type="term" value="F:voltage-gated potassium channel activity"/>
    <property type="evidence" value="ECO:0007669"/>
    <property type="project" value="InterPro"/>
</dbReference>
<dbReference type="PANTHER" id="PTHR11537:SF254">
    <property type="entry name" value="POTASSIUM VOLTAGE-GATED CHANNEL PROTEIN SHAB"/>
    <property type="match status" value="1"/>
</dbReference>
<evidence type="ECO:0000256" key="7">
    <source>
        <dbReference type="ARBA" id="ARBA00022958"/>
    </source>
</evidence>
<evidence type="ECO:0000256" key="1">
    <source>
        <dbReference type="ARBA" id="ARBA00004141"/>
    </source>
</evidence>
<dbReference type="Pfam" id="PF00520">
    <property type="entry name" value="Ion_trans"/>
    <property type="match status" value="1"/>
</dbReference>
<keyword evidence="7" id="KW-0630">Potassium</keyword>
<dbReference type="InterPro" id="IPR027359">
    <property type="entry name" value="Volt_channel_dom_sf"/>
</dbReference>
<feature type="domain" description="Ion transport" evidence="13">
    <location>
        <begin position="23"/>
        <end position="245"/>
    </location>
</feature>
<dbReference type="AlphaFoldDB" id="A0A1E2UPG3"/>
<feature type="transmembrane region" description="Helical" evidence="12">
    <location>
        <begin position="27"/>
        <end position="49"/>
    </location>
</feature>
<keyword evidence="15" id="KW-1185">Reference proteome</keyword>
<organism evidence="14 15">
    <name type="scientific">Candidatus Thiodiazotropha endoloripes</name>
    <dbReference type="NCBI Taxonomy" id="1818881"/>
    <lineage>
        <taxon>Bacteria</taxon>
        <taxon>Pseudomonadati</taxon>
        <taxon>Pseudomonadota</taxon>
        <taxon>Gammaproteobacteria</taxon>
        <taxon>Chromatiales</taxon>
        <taxon>Sedimenticolaceae</taxon>
        <taxon>Candidatus Thiodiazotropha</taxon>
    </lineage>
</organism>
<dbReference type="SUPFAM" id="SSF81324">
    <property type="entry name" value="Voltage-gated potassium channels"/>
    <property type="match status" value="1"/>
</dbReference>
<feature type="transmembrane region" description="Helical" evidence="12">
    <location>
        <begin position="98"/>
        <end position="117"/>
    </location>
</feature>
<sequence length="313" mass="35652">MSGFKSKLYLLLEAIPRQSRAQRIFDLFLSLLILANVLAVIVSTVNSFAVEYERWIHWFEIFSVAVFTLELLLRYWVADMAGAEGEKSSRLKFWASPYTLIDILAIAPFYFGFILNADLRLLRLLRLFRVFRFSPYFRSLALLGNVIRQEYRPMLSALTIIVILMLIAASGIYLLERENQPDTFGDLLSALWWVVVTLSTVGYGDAVPQTGFGRMLGAVIMILGVGMVALPAGMLASRFSQVMHSQQDLFRMFVEKQIERQGAVDEMQVEQRRQQLFISRAEARSIIANTIEVLQSPLNFCPHCGKKLPDHQS</sequence>
<keyword evidence="4 12" id="KW-0812">Transmembrane</keyword>
<evidence type="ECO:0000256" key="8">
    <source>
        <dbReference type="ARBA" id="ARBA00022989"/>
    </source>
</evidence>
<evidence type="ECO:0000256" key="5">
    <source>
        <dbReference type="ARBA" id="ARBA00022826"/>
    </source>
</evidence>
<feature type="transmembrane region" description="Helical" evidence="12">
    <location>
        <begin position="216"/>
        <end position="236"/>
    </location>
</feature>
<keyword evidence="10 12" id="KW-0472">Membrane</keyword>
<dbReference type="GO" id="GO:0008076">
    <property type="term" value="C:voltage-gated potassium channel complex"/>
    <property type="evidence" value="ECO:0007669"/>
    <property type="project" value="InterPro"/>
</dbReference>
<accession>A0A1E2UPG3</accession>
<keyword evidence="9" id="KW-0406">Ion transport</keyword>
<comment type="caution">
    <text evidence="14">The sequence shown here is derived from an EMBL/GenBank/DDBJ whole genome shotgun (WGS) entry which is preliminary data.</text>
</comment>
<proteinExistence type="predicted"/>
<keyword evidence="8 12" id="KW-1133">Transmembrane helix</keyword>
<evidence type="ECO:0000256" key="12">
    <source>
        <dbReference type="SAM" id="Phobius"/>
    </source>
</evidence>
<feature type="transmembrane region" description="Helical" evidence="12">
    <location>
        <begin position="55"/>
        <end position="77"/>
    </location>
</feature>
<evidence type="ECO:0000259" key="13">
    <source>
        <dbReference type="Pfam" id="PF00520"/>
    </source>
</evidence>
<dbReference type="EMBL" id="LVJZ01000003">
    <property type="protein sequence ID" value="ODB96650.1"/>
    <property type="molecule type" value="Genomic_DNA"/>
</dbReference>
<keyword evidence="6" id="KW-0851">Voltage-gated channel</keyword>
<feature type="transmembrane region" description="Helical" evidence="12">
    <location>
        <begin position="154"/>
        <end position="175"/>
    </location>
</feature>
<evidence type="ECO:0000256" key="4">
    <source>
        <dbReference type="ARBA" id="ARBA00022692"/>
    </source>
</evidence>
<evidence type="ECO:0000256" key="6">
    <source>
        <dbReference type="ARBA" id="ARBA00022882"/>
    </source>
</evidence>
<feature type="transmembrane region" description="Helical" evidence="12">
    <location>
        <begin position="187"/>
        <end position="204"/>
    </location>
</feature>